<keyword evidence="2" id="KW-1185">Reference proteome</keyword>
<dbReference type="KEGG" id="clup:CLUP02_17488"/>
<evidence type="ECO:0000313" key="2">
    <source>
        <dbReference type="Proteomes" id="UP000830671"/>
    </source>
</evidence>
<accession>A0A9Q8SF75</accession>
<name>A0A9Q8SF75_9PEZI</name>
<evidence type="ECO:0000313" key="1">
    <source>
        <dbReference type="EMBL" id="UQC75978.1"/>
    </source>
</evidence>
<proteinExistence type="predicted"/>
<protein>
    <submittedName>
        <fullName evidence="1">Uncharacterized protein</fullName>
    </submittedName>
</protein>
<dbReference type="Proteomes" id="UP000830671">
    <property type="component" value="Chromosome 10"/>
</dbReference>
<reference evidence="1" key="1">
    <citation type="journal article" date="2021" name="Mol. Plant Microbe Interact.">
        <title>Complete Genome Sequence of the Plant-Pathogenic Fungus Colletotrichum lupini.</title>
        <authorList>
            <person name="Baroncelli R."/>
            <person name="Pensec F."/>
            <person name="Da Lio D."/>
            <person name="Boufleur T."/>
            <person name="Vicente I."/>
            <person name="Sarrocco S."/>
            <person name="Picot A."/>
            <person name="Baraldi E."/>
            <person name="Sukno S."/>
            <person name="Thon M."/>
            <person name="Le Floch G."/>
        </authorList>
    </citation>
    <scope>NUCLEOTIDE SEQUENCE</scope>
    <source>
        <strain evidence="1">IMI 504893</strain>
    </source>
</reference>
<dbReference type="GeneID" id="73351407"/>
<sequence length="400" mass="44686">MDSSYSPGSTSLDTDLKLCACRAISRGHRPRAPRLGLSPLPYNGAPNDYDGKFDRQDLPACQSGRPQPAADKRRKCILQPRILIVPTFLTTPRRMLSGEKEALFEHFRTFIKVPTSQSHKQERQYHETSHNIFRILITRSHASSMTTASSMNCCGVNLGGIQTLASNRAYLNYCPALSYGNFTNLTRETLWRSELPASEQHRRSVPGNHWGLLSPRHLALGWLEIGPSSSSPAIAMDVFRGLIGAFLCLPPIRSSETPLKSVPMVVDMSFCTLSKVTCSLLNEYAGLWAVGRVCAPKNELARSTTWPGRRGNLGNLNPRILPRFLERESCLWTLLFASSYRDLDLDGEYQISPSRIGIGRSPPPLDTCTYRRLGITTLLRHTSETRPGIQDLLIFKPNNF</sequence>
<dbReference type="EMBL" id="CP019472">
    <property type="protein sequence ID" value="UQC75978.1"/>
    <property type="molecule type" value="Genomic_DNA"/>
</dbReference>
<dbReference type="RefSeq" id="XP_049137621.1">
    <property type="nucleotide sequence ID" value="XM_049296397.1"/>
</dbReference>
<organism evidence="1 2">
    <name type="scientific">Colletotrichum lupini</name>
    <dbReference type="NCBI Taxonomy" id="145971"/>
    <lineage>
        <taxon>Eukaryota</taxon>
        <taxon>Fungi</taxon>
        <taxon>Dikarya</taxon>
        <taxon>Ascomycota</taxon>
        <taxon>Pezizomycotina</taxon>
        <taxon>Sordariomycetes</taxon>
        <taxon>Hypocreomycetidae</taxon>
        <taxon>Glomerellales</taxon>
        <taxon>Glomerellaceae</taxon>
        <taxon>Colletotrichum</taxon>
        <taxon>Colletotrichum acutatum species complex</taxon>
    </lineage>
</organism>
<gene>
    <name evidence="1" type="ORF">CLUP02_17488</name>
</gene>
<dbReference type="AlphaFoldDB" id="A0A9Q8SF75"/>